<keyword evidence="6 10" id="KW-0067">ATP-binding</keyword>
<evidence type="ECO:0000256" key="7">
    <source>
        <dbReference type="ARBA" id="ARBA00022842"/>
    </source>
</evidence>
<dbReference type="SUPFAM" id="SSF53623">
    <property type="entry name" value="MurD-like peptide ligases, catalytic domain"/>
    <property type="match status" value="1"/>
</dbReference>
<keyword evidence="4" id="KW-0479">Metal-binding</keyword>
<evidence type="ECO:0000256" key="5">
    <source>
        <dbReference type="ARBA" id="ARBA00022741"/>
    </source>
</evidence>
<keyword evidence="5 10" id="KW-0547">Nucleotide-binding</keyword>
<evidence type="ECO:0000313" key="13">
    <source>
        <dbReference type="EMBL" id="ADG98219.1"/>
    </source>
</evidence>
<feature type="domain" description="Mur ligase C-terminal" evidence="11">
    <location>
        <begin position="322"/>
        <end position="447"/>
    </location>
</feature>
<dbReference type="InterPro" id="IPR001645">
    <property type="entry name" value="Folylpolyglutamate_synth"/>
</dbReference>
<evidence type="ECO:0000256" key="10">
    <source>
        <dbReference type="PIRNR" id="PIRNR001563"/>
    </source>
</evidence>
<dbReference type="RefSeq" id="WP_013138672.1">
    <property type="nucleotide sequence ID" value="NC_014168.1"/>
</dbReference>
<dbReference type="Gene3D" id="3.90.190.20">
    <property type="entry name" value="Mur ligase, C-terminal domain"/>
    <property type="match status" value="1"/>
</dbReference>
<dbReference type="GO" id="GO:0005737">
    <property type="term" value="C:cytoplasm"/>
    <property type="evidence" value="ECO:0007669"/>
    <property type="project" value="TreeGrafter"/>
</dbReference>
<evidence type="ECO:0000256" key="1">
    <source>
        <dbReference type="ARBA" id="ARBA00008276"/>
    </source>
</evidence>
<organism evidence="13 14">
    <name type="scientific">Segniliparus rotundus (strain ATCC BAA-972 / CDC 1076 / CIP 108378 / DSM 44985 / JCM 13578)</name>
    <dbReference type="NCBI Taxonomy" id="640132"/>
    <lineage>
        <taxon>Bacteria</taxon>
        <taxon>Bacillati</taxon>
        <taxon>Actinomycetota</taxon>
        <taxon>Actinomycetes</taxon>
        <taxon>Mycobacteriales</taxon>
        <taxon>Segniliparaceae</taxon>
        <taxon>Segniliparus</taxon>
    </lineage>
</organism>
<dbReference type="GO" id="GO:0004326">
    <property type="term" value="F:tetrahydrofolylpolyglutamate synthase activity"/>
    <property type="evidence" value="ECO:0007669"/>
    <property type="project" value="UniProtKB-EC"/>
</dbReference>
<dbReference type="InterPro" id="IPR036615">
    <property type="entry name" value="Mur_ligase_C_dom_sf"/>
</dbReference>
<proteinExistence type="inferred from homology"/>
<name>D6Z8D9_SEGRD</name>
<dbReference type="GO" id="GO:0005524">
    <property type="term" value="F:ATP binding"/>
    <property type="evidence" value="ECO:0007669"/>
    <property type="project" value="UniProtKB-KW"/>
</dbReference>
<dbReference type="GO" id="GO:0046872">
    <property type="term" value="F:metal ion binding"/>
    <property type="evidence" value="ECO:0007669"/>
    <property type="project" value="UniProtKB-KW"/>
</dbReference>
<evidence type="ECO:0000256" key="8">
    <source>
        <dbReference type="ARBA" id="ARBA00030592"/>
    </source>
</evidence>
<evidence type="ECO:0000256" key="3">
    <source>
        <dbReference type="ARBA" id="ARBA00022598"/>
    </source>
</evidence>
<dbReference type="InterPro" id="IPR018109">
    <property type="entry name" value="Folylpolyglutamate_synth_CS"/>
</dbReference>
<evidence type="ECO:0000256" key="2">
    <source>
        <dbReference type="ARBA" id="ARBA00013025"/>
    </source>
</evidence>
<dbReference type="PANTHER" id="PTHR11136:SF0">
    <property type="entry name" value="DIHYDROFOLATE SYNTHETASE-RELATED"/>
    <property type="match status" value="1"/>
</dbReference>
<dbReference type="OrthoDB" id="9809356at2"/>
<dbReference type="EMBL" id="CP001958">
    <property type="protein sequence ID" value="ADG98219.1"/>
    <property type="molecule type" value="Genomic_DNA"/>
</dbReference>
<reference evidence="13 14" key="1">
    <citation type="journal article" date="2010" name="Stand. Genomic Sci.">
        <title>Complete genome sequence of Segniliparus rotundus type strain (CDC 1076).</title>
        <authorList>
            <person name="Sikorski J."/>
            <person name="Lapidus A."/>
            <person name="Copeland A."/>
            <person name="Misra M."/>
            <person name="Glavina Del Rio T."/>
            <person name="Nolan M."/>
            <person name="Lucas S."/>
            <person name="Chen F."/>
            <person name="Tice H."/>
            <person name="Cheng J.F."/>
            <person name="Jando M."/>
            <person name="Schneider S."/>
            <person name="Bruce D."/>
            <person name="Goodwin L."/>
            <person name="Pitluck S."/>
            <person name="Liolios K."/>
            <person name="Mikhailova N."/>
            <person name="Pati A."/>
            <person name="Ivanova N."/>
            <person name="Mavromatis K."/>
            <person name="Chen A."/>
            <person name="Palaniappan K."/>
            <person name="Chertkov O."/>
            <person name="Land M."/>
            <person name="Hauser L."/>
            <person name="Chang Y.J."/>
            <person name="Jeffries C.D."/>
            <person name="Brettin T."/>
            <person name="Detter J.C."/>
            <person name="Han C."/>
            <person name="Rohde M."/>
            <person name="Goker M."/>
            <person name="Bristow J."/>
            <person name="Eisen J.A."/>
            <person name="Markowitz V."/>
            <person name="Hugenholtz P."/>
            <person name="Kyrpides N.C."/>
            <person name="Klenk H.P."/>
        </authorList>
    </citation>
    <scope>NUCLEOTIDE SEQUENCE [LARGE SCALE GENOMIC DNA]</scope>
    <source>
        <strain evidence="14">ATCC BAA-972 / CDC 1076 / CIP 108378 / DSM 44985 / JCM 13578</strain>
    </source>
</reference>
<evidence type="ECO:0000259" key="11">
    <source>
        <dbReference type="Pfam" id="PF02875"/>
    </source>
</evidence>
<dbReference type="AlphaFoldDB" id="D6Z8D9"/>
<comment type="catalytic activity">
    <reaction evidence="9">
        <text>(6S)-5,6,7,8-tetrahydrofolyl-(gamma-L-Glu)(n) + L-glutamate + ATP = (6S)-5,6,7,8-tetrahydrofolyl-(gamma-L-Glu)(n+1) + ADP + phosphate + H(+)</text>
        <dbReference type="Rhea" id="RHEA:10580"/>
        <dbReference type="Rhea" id="RHEA-COMP:14738"/>
        <dbReference type="Rhea" id="RHEA-COMP:14740"/>
        <dbReference type="ChEBI" id="CHEBI:15378"/>
        <dbReference type="ChEBI" id="CHEBI:29985"/>
        <dbReference type="ChEBI" id="CHEBI:30616"/>
        <dbReference type="ChEBI" id="CHEBI:43474"/>
        <dbReference type="ChEBI" id="CHEBI:141005"/>
        <dbReference type="ChEBI" id="CHEBI:456216"/>
        <dbReference type="EC" id="6.3.2.17"/>
    </reaction>
</comment>
<dbReference type="PIRSF" id="PIRSF001563">
    <property type="entry name" value="Folylpolyglu_synth"/>
    <property type="match status" value="1"/>
</dbReference>
<evidence type="ECO:0000256" key="9">
    <source>
        <dbReference type="ARBA" id="ARBA00047493"/>
    </source>
</evidence>
<evidence type="ECO:0000259" key="12">
    <source>
        <dbReference type="Pfam" id="PF08245"/>
    </source>
</evidence>
<protein>
    <recommendedName>
        <fullName evidence="2">tetrahydrofolate synthase</fullName>
        <ecNumber evidence="2">6.3.2.17</ecNumber>
    </recommendedName>
    <alternativeName>
        <fullName evidence="8">Tetrahydrofolylpolyglutamate synthase</fullName>
    </alternativeName>
</protein>
<dbReference type="Pfam" id="PF02875">
    <property type="entry name" value="Mur_ligase_C"/>
    <property type="match status" value="1"/>
</dbReference>
<feature type="domain" description="Mur ligase central" evidence="12">
    <location>
        <begin position="52"/>
        <end position="294"/>
    </location>
</feature>
<dbReference type="InterPro" id="IPR004101">
    <property type="entry name" value="Mur_ligase_C"/>
</dbReference>
<dbReference type="GO" id="GO:0008841">
    <property type="term" value="F:dihydrofolate synthase activity"/>
    <property type="evidence" value="ECO:0007669"/>
    <property type="project" value="TreeGrafter"/>
</dbReference>
<dbReference type="PANTHER" id="PTHR11136">
    <property type="entry name" value="FOLYLPOLYGLUTAMATE SYNTHASE-RELATED"/>
    <property type="match status" value="1"/>
</dbReference>
<keyword evidence="14" id="KW-1185">Reference proteome</keyword>
<dbReference type="SUPFAM" id="SSF53244">
    <property type="entry name" value="MurD-like peptide ligases, peptide-binding domain"/>
    <property type="match status" value="1"/>
</dbReference>
<dbReference type="eggNOG" id="COG0285">
    <property type="taxonomic scope" value="Bacteria"/>
</dbReference>
<dbReference type="HOGENOM" id="CLU_015869_1_2_11"/>
<dbReference type="InterPro" id="IPR036565">
    <property type="entry name" value="Mur-like_cat_sf"/>
</dbReference>
<dbReference type="KEGG" id="srt:Srot_1759"/>
<dbReference type="PROSITE" id="PS01012">
    <property type="entry name" value="FOLYLPOLYGLU_SYNT_2"/>
    <property type="match status" value="1"/>
</dbReference>
<dbReference type="InterPro" id="IPR013221">
    <property type="entry name" value="Mur_ligase_cen"/>
</dbReference>
<evidence type="ECO:0000256" key="4">
    <source>
        <dbReference type="ARBA" id="ARBA00022723"/>
    </source>
</evidence>
<evidence type="ECO:0000313" key="14">
    <source>
        <dbReference type="Proteomes" id="UP000002247"/>
    </source>
</evidence>
<evidence type="ECO:0000256" key="6">
    <source>
        <dbReference type="ARBA" id="ARBA00022840"/>
    </source>
</evidence>
<dbReference type="Pfam" id="PF08245">
    <property type="entry name" value="Mur_ligase_M"/>
    <property type="match status" value="1"/>
</dbReference>
<dbReference type="EC" id="6.3.2.17" evidence="2"/>
<keyword evidence="3 10" id="KW-0436">Ligase</keyword>
<dbReference type="Proteomes" id="UP000002247">
    <property type="component" value="Chromosome"/>
</dbReference>
<sequence>MTGLPDHAEFEQVEAELDARWPETKIEPSLSRIAALMDLLGSPQHAYPSIHIAGTNGKTSTTRMADALLSTTGLRTGRILSPHLQSPVERISLGNQPITEEQYVSAWREIEPFVLRVDESSKAQGGPAMSKFEVLVAMAYTVFAEAPVDVAVVEVGMGGRWDATNVVNGQVAVIAPVSIDHVEHLGSDLSVIAGEKAGIIKRLPKNPMGGGDQDQIVVMAEQHPAALRSILAQVEKEGAVLARAGHEFAVAERALAVGGQQIGLRGLGAVYPEVFLPLYGPHQAANASLALAAVEAFFGAGPDRGLAESIVLEGFANARSPGRLERMPAAPQDPLVLVDAAHNPHGAQALAGALAEDFPNTPFHAVLSVMGDKDVRGVLEALKPALSSVVITHNGSPRALAADALAEVARTVFEPKRVVVQPDFAEAVSTAKELAALKGEGVLVTGSVVTAGAARDLHGLAPA</sequence>
<dbReference type="Gene3D" id="3.40.1190.10">
    <property type="entry name" value="Mur-like, catalytic domain"/>
    <property type="match status" value="1"/>
</dbReference>
<dbReference type="NCBIfam" id="TIGR01499">
    <property type="entry name" value="folC"/>
    <property type="match status" value="1"/>
</dbReference>
<comment type="similarity">
    <text evidence="1 10">Belongs to the folylpolyglutamate synthase family.</text>
</comment>
<accession>D6Z8D9</accession>
<gene>
    <name evidence="13" type="ordered locus">Srot_1759</name>
</gene>
<dbReference type="STRING" id="640132.Srot_1759"/>
<keyword evidence="7" id="KW-0460">Magnesium</keyword>